<dbReference type="Proteomes" id="UP001629260">
    <property type="component" value="Unassembled WGS sequence"/>
</dbReference>
<dbReference type="EMBL" id="JBELQA010000003">
    <property type="protein sequence ID" value="MFL9830432.1"/>
    <property type="molecule type" value="Genomic_DNA"/>
</dbReference>
<keyword evidence="3" id="KW-0804">Transcription</keyword>
<dbReference type="PROSITE" id="PS00041">
    <property type="entry name" value="HTH_ARAC_FAMILY_1"/>
    <property type="match status" value="1"/>
</dbReference>
<keyword evidence="2" id="KW-0238">DNA-binding</keyword>
<reference evidence="5 6" key="1">
    <citation type="submission" date="2024-06" db="EMBL/GenBank/DDBJ databases">
        <authorList>
            <person name="Kaempfer P."/>
            <person name="Viver T."/>
        </authorList>
    </citation>
    <scope>NUCLEOTIDE SEQUENCE [LARGE SCALE GENOMIC DNA]</scope>
    <source>
        <strain evidence="5 6">ST-87</strain>
    </source>
</reference>
<feature type="domain" description="HTH araC/xylS-type" evidence="4">
    <location>
        <begin position="107"/>
        <end position="175"/>
    </location>
</feature>
<dbReference type="Gene3D" id="1.10.10.60">
    <property type="entry name" value="Homeodomain-like"/>
    <property type="match status" value="1"/>
</dbReference>
<name>A0ABW8XSJ5_9FLAO</name>
<evidence type="ECO:0000313" key="6">
    <source>
        <dbReference type="Proteomes" id="UP001629260"/>
    </source>
</evidence>
<evidence type="ECO:0000313" key="5">
    <source>
        <dbReference type="EMBL" id="MFL9830432.1"/>
    </source>
</evidence>
<dbReference type="PANTHER" id="PTHR43280:SF28">
    <property type="entry name" value="HTH-TYPE TRANSCRIPTIONAL ACTIVATOR RHAS"/>
    <property type="match status" value="1"/>
</dbReference>
<dbReference type="InterPro" id="IPR018060">
    <property type="entry name" value="HTH_AraC"/>
</dbReference>
<protein>
    <submittedName>
        <fullName evidence="5">AraC family transcriptional regulator</fullName>
    </submittedName>
</protein>
<dbReference type="InterPro" id="IPR018062">
    <property type="entry name" value="HTH_AraC-typ_CS"/>
</dbReference>
<gene>
    <name evidence="5" type="ORF">ABS764_06150</name>
</gene>
<organism evidence="5 6">
    <name type="scientific">Flavobacterium plantiphilum</name>
    <dbReference type="NCBI Taxonomy" id="3163297"/>
    <lineage>
        <taxon>Bacteria</taxon>
        <taxon>Pseudomonadati</taxon>
        <taxon>Bacteroidota</taxon>
        <taxon>Flavobacteriia</taxon>
        <taxon>Flavobacteriales</taxon>
        <taxon>Flavobacteriaceae</taxon>
        <taxon>Flavobacterium</taxon>
    </lineage>
</organism>
<proteinExistence type="predicted"/>
<sequence>MKVYIKNMVCNRCEMAVRTVFEKMEIPILSMQLGEVEISKELNETQKYLLSEDLKDLGFELLDDKISKTIERIKNLIVTLVHYQNEKLKVNLSGYIVDDLKQDYSALSNLFSETEGITIEHYFIAQKIEKVKELLIYNELSLSQIAFQLNYSSVAHLSNQFKKTTGITPTQFKQLKDKKRRQIDEL</sequence>
<evidence type="ECO:0000256" key="1">
    <source>
        <dbReference type="ARBA" id="ARBA00023015"/>
    </source>
</evidence>
<dbReference type="PROSITE" id="PS01124">
    <property type="entry name" value="HTH_ARAC_FAMILY_2"/>
    <property type="match status" value="1"/>
</dbReference>
<evidence type="ECO:0000256" key="2">
    <source>
        <dbReference type="ARBA" id="ARBA00023125"/>
    </source>
</evidence>
<comment type="caution">
    <text evidence="5">The sequence shown here is derived from an EMBL/GenBank/DDBJ whole genome shotgun (WGS) entry which is preliminary data.</text>
</comment>
<dbReference type="SUPFAM" id="SSF46689">
    <property type="entry name" value="Homeodomain-like"/>
    <property type="match status" value="1"/>
</dbReference>
<keyword evidence="6" id="KW-1185">Reference proteome</keyword>
<evidence type="ECO:0000259" key="4">
    <source>
        <dbReference type="PROSITE" id="PS01124"/>
    </source>
</evidence>
<dbReference type="PANTHER" id="PTHR43280">
    <property type="entry name" value="ARAC-FAMILY TRANSCRIPTIONAL REGULATOR"/>
    <property type="match status" value="1"/>
</dbReference>
<accession>A0ABW8XSJ5</accession>
<keyword evidence="1" id="KW-0805">Transcription regulation</keyword>
<dbReference type="SMART" id="SM00342">
    <property type="entry name" value="HTH_ARAC"/>
    <property type="match status" value="1"/>
</dbReference>
<evidence type="ECO:0000256" key="3">
    <source>
        <dbReference type="ARBA" id="ARBA00023163"/>
    </source>
</evidence>
<dbReference type="Pfam" id="PF12833">
    <property type="entry name" value="HTH_18"/>
    <property type="match status" value="1"/>
</dbReference>
<dbReference type="InterPro" id="IPR009057">
    <property type="entry name" value="Homeodomain-like_sf"/>
</dbReference>
<dbReference type="RefSeq" id="WP_408080921.1">
    <property type="nucleotide sequence ID" value="NZ_JBELQA010000003.1"/>
</dbReference>